<dbReference type="InterPro" id="IPR050951">
    <property type="entry name" value="Retrovirus_Pol_polyprotein"/>
</dbReference>
<dbReference type="PANTHER" id="PTHR37984:SF15">
    <property type="entry name" value="INTEGRASE CATALYTIC DOMAIN-CONTAINING PROTEIN"/>
    <property type="match status" value="1"/>
</dbReference>
<comment type="caution">
    <text evidence="2">The sequence shown here is derived from an EMBL/GenBank/DDBJ whole genome shotgun (WGS) entry which is preliminary data.</text>
</comment>
<dbReference type="FunFam" id="3.30.420.10:FF:000032">
    <property type="entry name" value="Retrovirus-related Pol polyprotein from transposon 297-like Protein"/>
    <property type="match status" value="1"/>
</dbReference>
<proteinExistence type="predicted"/>
<dbReference type="InterPro" id="IPR036397">
    <property type="entry name" value="RNaseH_sf"/>
</dbReference>
<dbReference type="InterPro" id="IPR001584">
    <property type="entry name" value="Integrase_cat-core"/>
</dbReference>
<dbReference type="Gene3D" id="1.10.340.70">
    <property type="match status" value="1"/>
</dbReference>
<evidence type="ECO:0000259" key="1">
    <source>
        <dbReference type="PROSITE" id="PS50994"/>
    </source>
</evidence>
<accession>A0A6S7JL96</accession>
<protein>
    <submittedName>
        <fullName evidence="2">Retrovirus-related Pol poly from transposon 412, partial</fullName>
    </submittedName>
</protein>
<gene>
    <name evidence="2" type="ORF">PACLA_8A029599</name>
</gene>
<sequence length="185" mass="21461">MGHLGAEGVVELGRERFFWPHMQRNITHFVTKECSCVKQRGPAKKTRAPLQNITTYAPLELVSMDFLHLERSTGGYEYILVIVDHFTRFAQVYPTKNKEARTAPEKLYNDFILKYGFPSRILHDQGREFENKLFHQLEKSSGIIRSRTTPYHPQGNGKAERFNRTLLFMLKTLPDVTKLKTDSTT</sequence>
<organism evidence="2 3">
    <name type="scientific">Paramuricea clavata</name>
    <name type="common">Red gorgonian</name>
    <name type="synonym">Violescent sea-whip</name>
    <dbReference type="NCBI Taxonomy" id="317549"/>
    <lineage>
        <taxon>Eukaryota</taxon>
        <taxon>Metazoa</taxon>
        <taxon>Cnidaria</taxon>
        <taxon>Anthozoa</taxon>
        <taxon>Octocorallia</taxon>
        <taxon>Malacalcyonacea</taxon>
        <taxon>Plexauridae</taxon>
        <taxon>Paramuricea</taxon>
    </lineage>
</organism>
<dbReference type="Gene3D" id="3.30.420.10">
    <property type="entry name" value="Ribonuclease H-like superfamily/Ribonuclease H"/>
    <property type="match status" value="1"/>
</dbReference>
<keyword evidence="3" id="KW-1185">Reference proteome</keyword>
<dbReference type="GO" id="GO:0015074">
    <property type="term" value="P:DNA integration"/>
    <property type="evidence" value="ECO:0007669"/>
    <property type="project" value="InterPro"/>
</dbReference>
<evidence type="ECO:0000313" key="3">
    <source>
        <dbReference type="Proteomes" id="UP001152795"/>
    </source>
</evidence>
<dbReference type="GO" id="GO:0003676">
    <property type="term" value="F:nucleic acid binding"/>
    <property type="evidence" value="ECO:0007669"/>
    <property type="project" value="InterPro"/>
</dbReference>
<dbReference type="Proteomes" id="UP001152795">
    <property type="component" value="Unassembled WGS sequence"/>
</dbReference>
<dbReference type="PANTHER" id="PTHR37984">
    <property type="entry name" value="PROTEIN CBG26694"/>
    <property type="match status" value="1"/>
</dbReference>
<evidence type="ECO:0000313" key="2">
    <source>
        <dbReference type="EMBL" id="CAB4033265.1"/>
    </source>
</evidence>
<dbReference type="OrthoDB" id="10062030at2759"/>
<dbReference type="SUPFAM" id="SSF53098">
    <property type="entry name" value="Ribonuclease H-like"/>
    <property type="match status" value="1"/>
</dbReference>
<name>A0A6S7JL96_PARCT</name>
<reference evidence="2" key="1">
    <citation type="submission" date="2020-04" db="EMBL/GenBank/DDBJ databases">
        <authorList>
            <person name="Alioto T."/>
            <person name="Alioto T."/>
            <person name="Gomez Garrido J."/>
        </authorList>
    </citation>
    <scope>NUCLEOTIDE SEQUENCE</scope>
    <source>
        <strain evidence="2">A484AB</strain>
    </source>
</reference>
<dbReference type="PROSITE" id="PS50994">
    <property type="entry name" value="INTEGRASE"/>
    <property type="match status" value="1"/>
</dbReference>
<dbReference type="InterPro" id="IPR012337">
    <property type="entry name" value="RNaseH-like_sf"/>
</dbReference>
<dbReference type="Pfam" id="PF00665">
    <property type="entry name" value="rve"/>
    <property type="match status" value="1"/>
</dbReference>
<dbReference type="AlphaFoldDB" id="A0A6S7JL96"/>
<feature type="domain" description="Integrase catalytic" evidence="1">
    <location>
        <begin position="54"/>
        <end position="185"/>
    </location>
</feature>
<dbReference type="EMBL" id="CACRXK020019093">
    <property type="protein sequence ID" value="CAB4033265.1"/>
    <property type="molecule type" value="Genomic_DNA"/>
</dbReference>